<evidence type="ECO:0000259" key="14">
    <source>
        <dbReference type="PROSITE" id="PS50235"/>
    </source>
</evidence>
<protein>
    <recommendedName>
        <fullName evidence="10">Ubiquitin carboxyl-terminal hydrolase 47</fullName>
        <ecNumber evidence="4">3.4.19.12</ecNumber>
    </recommendedName>
    <alternativeName>
        <fullName evidence="11">Ubiquitin thioesterase 47</fullName>
    </alternativeName>
    <alternativeName>
        <fullName evidence="12">Ubiquitin-specific-processing protease 47</fullName>
    </alternativeName>
</protein>
<evidence type="ECO:0000256" key="7">
    <source>
        <dbReference type="ARBA" id="ARBA00022801"/>
    </source>
</evidence>
<dbReference type="InterPro" id="IPR001394">
    <property type="entry name" value="Peptidase_C19_UCH"/>
</dbReference>
<keyword evidence="6" id="KW-0833">Ubl conjugation pathway</keyword>
<dbReference type="GO" id="GO:0005829">
    <property type="term" value="C:cytosol"/>
    <property type="evidence" value="ECO:0007669"/>
    <property type="project" value="TreeGrafter"/>
</dbReference>
<keyword evidence="16" id="KW-1185">Reference proteome</keyword>
<evidence type="ECO:0000256" key="2">
    <source>
        <dbReference type="ARBA" id="ARBA00004123"/>
    </source>
</evidence>
<dbReference type="PANTHER" id="PTHR24006:SF722">
    <property type="entry name" value="UBIQUITIN CARBOXYL-TERMINAL HYDROLASE 48"/>
    <property type="match status" value="1"/>
</dbReference>
<accession>A0A8S1LKK5</accession>
<dbReference type="InterPro" id="IPR028889">
    <property type="entry name" value="USP"/>
</dbReference>
<dbReference type="EC" id="3.4.19.12" evidence="4"/>
<organism evidence="15 16">
    <name type="scientific">Paramecium primaurelia</name>
    <dbReference type="NCBI Taxonomy" id="5886"/>
    <lineage>
        <taxon>Eukaryota</taxon>
        <taxon>Sar</taxon>
        <taxon>Alveolata</taxon>
        <taxon>Ciliophora</taxon>
        <taxon>Intramacronucleata</taxon>
        <taxon>Oligohymenophorea</taxon>
        <taxon>Peniculida</taxon>
        <taxon>Parameciidae</taxon>
        <taxon>Paramecium</taxon>
    </lineage>
</organism>
<comment type="subcellular location">
    <subcellularLocation>
        <location evidence="2">Nucleus</location>
    </subcellularLocation>
</comment>
<feature type="region of interest" description="Disordered" evidence="13">
    <location>
        <begin position="340"/>
        <end position="418"/>
    </location>
</feature>
<evidence type="ECO:0000256" key="8">
    <source>
        <dbReference type="ARBA" id="ARBA00022807"/>
    </source>
</evidence>
<proteinExistence type="inferred from homology"/>
<evidence type="ECO:0000313" key="16">
    <source>
        <dbReference type="Proteomes" id="UP000688137"/>
    </source>
</evidence>
<dbReference type="GO" id="GO:0004843">
    <property type="term" value="F:cysteine-type deubiquitinase activity"/>
    <property type="evidence" value="ECO:0007669"/>
    <property type="project" value="UniProtKB-EC"/>
</dbReference>
<name>A0A8S1LKK5_PARPR</name>
<reference evidence="15" key="1">
    <citation type="submission" date="2021-01" db="EMBL/GenBank/DDBJ databases">
        <authorList>
            <consortium name="Genoscope - CEA"/>
            <person name="William W."/>
        </authorList>
    </citation>
    <scope>NUCLEOTIDE SEQUENCE</scope>
</reference>
<dbReference type="Pfam" id="PF19718">
    <property type="entry name" value="USP47_C"/>
    <property type="match status" value="1"/>
</dbReference>
<evidence type="ECO:0000256" key="9">
    <source>
        <dbReference type="ARBA" id="ARBA00023242"/>
    </source>
</evidence>
<dbReference type="InterPro" id="IPR045578">
    <property type="entry name" value="USP47_C"/>
</dbReference>
<feature type="region of interest" description="Disordered" evidence="13">
    <location>
        <begin position="273"/>
        <end position="295"/>
    </location>
</feature>
<evidence type="ECO:0000256" key="6">
    <source>
        <dbReference type="ARBA" id="ARBA00022786"/>
    </source>
</evidence>
<evidence type="ECO:0000256" key="5">
    <source>
        <dbReference type="ARBA" id="ARBA00022670"/>
    </source>
</evidence>
<evidence type="ECO:0000256" key="4">
    <source>
        <dbReference type="ARBA" id="ARBA00012759"/>
    </source>
</evidence>
<dbReference type="Pfam" id="PF00443">
    <property type="entry name" value="UCH"/>
    <property type="match status" value="1"/>
</dbReference>
<evidence type="ECO:0000256" key="13">
    <source>
        <dbReference type="SAM" id="MobiDB-lite"/>
    </source>
</evidence>
<keyword evidence="9" id="KW-0539">Nucleus</keyword>
<keyword evidence="8" id="KW-0788">Thiol protease</keyword>
<dbReference type="InterPro" id="IPR050164">
    <property type="entry name" value="Peptidase_C19"/>
</dbReference>
<dbReference type="InterPro" id="IPR018200">
    <property type="entry name" value="USP_CS"/>
</dbReference>
<dbReference type="EMBL" id="CAJJDM010000041">
    <property type="protein sequence ID" value="CAD8068227.1"/>
    <property type="molecule type" value="Genomic_DNA"/>
</dbReference>
<feature type="compositionally biased region" description="Polar residues" evidence="13">
    <location>
        <begin position="382"/>
        <end position="393"/>
    </location>
</feature>
<evidence type="ECO:0000256" key="12">
    <source>
        <dbReference type="ARBA" id="ARBA00032453"/>
    </source>
</evidence>
<evidence type="ECO:0000256" key="1">
    <source>
        <dbReference type="ARBA" id="ARBA00000707"/>
    </source>
</evidence>
<dbReference type="PANTHER" id="PTHR24006">
    <property type="entry name" value="UBIQUITIN CARBOXYL-TERMINAL HYDROLASE"/>
    <property type="match status" value="1"/>
</dbReference>
<comment type="caution">
    <text evidence="15">The sequence shown here is derived from an EMBL/GenBank/DDBJ whole genome shotgun (WGS) entry which is preliminary data.</text>
</comment>
<evidence type="ECO:0000256" key="10">
    <source>
        <dbReference type="ARBA" id="ARBA00026136"/>
    </source>
</evidence>
<dbReference type="Proteomes" id="UP000688137">
    <property type="component" value="Unassembled WGS sequence"/>
</dbReference>
<evidence type="ECO:0000313" key="15">
    <source>
        <dbReference type="EMBL" id="CAD8068227.1"/>
    </source>
</evidence>
<feature type="compositionally biased region" description="Basic and acidic residues" evidence="13">
    <location>
        <begin position="397"/>
        <end position="408"/>
    </location>
</feature>
<dbReference type="PROSITE" id="PS00972">
    <property type="entry name" value="USP_1"/>
    <property type="match status" value="1"/>
</dbReference>
<evidence type="ECO:0000256" key="3">
    <source>
        <dbReference type="ARBA" id="ARBA00009085"/>
    </source>
</evidence>
<keyword evidence="5" id="KW-0645">Protease</keyword>
<gene>
    <name evidence="15" type="ORF">PPRIM_AZ9-3.1.T0420050</name>
</gene>
<evidence type="ECO:0000256" key="11">
    <source>
        <dbReference type="ARBA" id="ARBA00029910"/>
    </source>
</evidence>
<dbReference type="OMA" id="HSTCAYM"/>
<comment type="similarity">
    <text evidence="3">Belongs to the peptidase C19 family.</text>
</comment>
<dbReference type="AlphaFoldDB" id="A0A8S1LKK5"/>
<dbReference type="PROSITE" id="PS00973">
    <property type="entry name" value="USP_2"/>
    <property type="match status" value="1"/>
</dbReference>
<dbReference type="PROSITE" id="PS50235">
    <property type="entry name" value="USP_3"/>
    <property type="match status" value="1"/>
</dbReference>
<dbReference type="FunFam" id="3.90.70.10:FF:000550">
    <property type="entry name" value="Uncharacterized protein"/>
    <property type="match status" value="1"/>
</dbReference>
<comment type="catalytic activity">
    <reaction evidence="1">
        <text>Thiol-dependent hydrolysis of ester, thioester, amide, peptide and isopeptide bonds formed by the C-terminal Gly of ubiquitin (a 76-residue protein attached to proteins as an intracellular targeting signal).</text>
        <dbReference type="EC" id="3.4.19.12"/>
    </reaction>
</comment>
<keyword evidence="7" id="KW-0378">Hydrolase</keyword>
<feature type="domain" description="USP" evidence="14">
    <location>
        <begin position="13"/>
        <end position="521"/>
    </location>
</feature>
<sequence length="1126" mass="132543">MTTNSYQIDAPYLGLQNIGATCYMNSVLQTLFMTPEFRRGLYLWKYEHSIHGEEIDSIPFQLQKLYARLQTKIFEYIDTRDLTKSFQWDIHQAFQQHDIQEFIRILFDAIEQSDQNCNFVKELYEGAYLHYTKCLKCNYESQRQEVFMDYTVILKDKWSKVYNNSLELAIQRSLKPEKLEGNNQYFCESCQAKQDAHRGQLIYKLPSILNVHINRFAFDYIMMRREKLDDKMVFPFVLNMNNYIKTYDEIPNKISEDTDPSYFEELVQPKKQQFKTTTTQNKVQPTSHTTKTTKVTRPNQGLKDFIKQQKKVAKQQQGNVIDTFGTMQEDEQIQQIIHQQIQEDIKQSQQQTNINENKTNIPPPPPLPVFDHDLEYQDAPKIQSNNVNQESQIQNDQQKKSKNEEQDKQQQQQPILDTTEERKKYIELVKQKCQESILEQDNQIRQYLKDGPNVYQLYSILNHSGGAMGGHYFAYIRSHEDGQWYCFNDSSVTYINPDDIPVKTFGGHSGGSAYMLFYRKVEPNQESWGTWGGQFQENELPEYVQLKLQEERLKLEEFRQQGGQNEDLLALQKPITIKAHYKLEVKTFTLENSTSFHNFKQLVLDHFQIKDRDNCRIRIYNPYTDQFQDTFEGKEMRSLAALKLQNKCVSIEFKQQNEEWKPYNEQSIIFRIALYRENLEALDEKTLQPKKITVNKNDFIHELIETSKKEYKLEGEYQLLKRNGEFGEILNPDKPIEGYYENSLFYLEPKTENSNWLKEFEIDEHRITIKFNDPTKTIQLTTQEGQPEDLYPLICTIDNRATMMELKEKICKQIGISPKKLILRRGGRAGLELKDMTIEVGLNHFVRGSSIHLDLGTPLNLGEYRCIISIASAPNLLEDRNFYQFQELGEYSIPGDKPISQFINDLAIWASEKSGIQLDSKHIRLRERIADRLNKVYRDKPLKEQGIVEMRMIAIEQLQDEWQHLTSKDVFIHARFWDQEKWDLSERYEFVVSKNQSGADLADQFSQVFGIKAENIEVCRIVAVHRFNRYELLNEEWIPLKNDDYLLGSQPLFITNDGQMIILRDSTQQPRELTNEEIKQFGIIQSNYTKSIKTGVSRGPVKTRFFNEEKALVITVKKKAEEIKPE</sequence>
<dbReference type="GO" id="GO:0006508">
    <property type="term" value="P:proteolysis"/>
    <property type="evidence" value="ECO:0007669"/>
    <property type="project" value="UniProtKB-KW"/>
</dbReference>
<dbReference type="GO" id="GO:0005634">
    <property type="term" value="C:nucleus"/>
    <property type="evidence" value="ECO:0007669"/>
    <property type="project" value="TreeGrafter"/>
</dbReference>
<dbReference type="GO" id="GO:0016579">
    <property type="term" value="P:protein deubiquitination"/>
    <property type="evidence" value="ECO:0007669"/>
    <property type="project" value="InterPro"/>
</dbReference>